<evidence type="ECO:0000313" key="2">
    <source>
        <dbReference type="EMBL" id="PYF72830.1"/>
    </source>
</evidence>
<dbReference type="OrthoDB" id="6057441at2"/>
<feature type="signal peptide" evidence="1">
    <location>
        <begin position="1"/>
        <end position="27"/>
    </location>
</feature>
<sequence>MKITLRNAAGLFTVALWLALASFSVQAQVDTIRVKDKRLMTSVLKPGLKQYLIYYQFPKKNKNLNFWLWTRNVRKENRNGEPVFTISQQWFGADTNAYRSLYSVNRTSDFGPVYHAEHGISKIRAYNWNDQKITGADTVANNVHKAFSLDFKEASYNWNLDIETFEMLPLAEGKAFAINFYDAALDPPKFVVYKVIGSELLSTLDNKKVDCWKLFTEGSAKGGNYTQTFWISKKEHEFLKSESFYAGMYGYKVKLPVGAADFLGKFEK</sequence>
<dbReference type="AlphaFoldDB" id="A0A318UBM9"/>
<keyword evidence="3" id="KW-1185">Reference proteome</keyword>
<comment type="caution">
    <text evidence="2">The sequence shown here is derived from an EMBL/GenBank/DDBJ whole genome shotgun (WGS) entry which is preliminary data.</text>
</comment>
<dbReference type="InterPro" id="IPR021457">
    <property type="entry name" value="DUF3108"/>
</dbReference>
<proteinExistence type="predicted"/>
<feature type="chain" id="PRO_5016438728" evidence="1">
    <location>
        <begin position="28"/>
        <end position="268"/>
    </location>
</feature>
<dbReference type="EMBL" id="QKLU01000005">
    <property type="protein sequence ID" value="PYF72830.1"/>
    <property type="molecule type" value="Genomic_DNA"/>
</dbReference>
<accession>A0A318UBM9</accession>
<dbReference type="Proteomes" id="UP000248198">
    <property type="component" value="Unassembled WGS sequence"/>
</dbReference>
<dbReference type="RefSeq" id="WP_110832622.1">
    <property type="nucleotide sequence ID" value="NZ_QKLU01000005.1"/>
</dbReference>
<gene>
    <name evidence="2" type="ORF">B0O44_105201</name>
</gene>
<evidence type="ECO:0000256" key="1">
    <source>
        <dbReference type="SAM" id="SignalP"/>
    </source>
</evidence>
<reference evidence="2 3" key="1">
    <citation type="submission" date="2018-06" db="EMBL/GenBank/DDBJ databases">
        <title>Genomic Encyclopedia of Archaeal and Bacterial Type Strains, Phase II (KMG-II): from individual species to whole genera.</title>
        <authorList>
            <person name="Goeker M."/>
        </authorList>
    </citation>
    <scope>NUCLEOTIDE SEQUENCE [LARGE SCALE GENOMIC DNA]</scope>
    <source>
        <strain evidence="2 3">DSM 27372</strain>
    </source>
</reference>
<keyword evidence="1" id="KW-0732">Signal</keyword>
<dbReference type="Pfam" id="PF11306">
    <property type="entry name" value="DUF3108"/>
    <property type="match status" value="1"/>
</dbReference>
<protein>
    <submittedName>
        <fullName evidence="2">Uncharacterized protein</fullName>
    </submittedName>
</protein>
<organism evidence="2 3">
    <name type="scientific">Pedobacter nutrimenti</name>
    <dbReference type="NCBI Taxonomy" id="1241337"/>
    <lineage>
        <taxon>Bacteria</taxon>
        <taxon>Pseudomonadati</taxon>
        <taxon>Bacteroidota</taxon>
        <taxon>Sphingobacteriia</taxon>
        <taxon>Sphingobacteriales</taxon>
        <taxon>Sphingobacteriaceae</taxon>
        <taxon>Pedobacter</taxon>
    </lineage>
</organism>
<evidence type="ECO:0000313" key="3">
    <source>
        <dbReference type="Proteomes" id="UP000248198"/>
    </source>
</evidence>
<name>A0A318UBM9_9SPHI</name>